<evidence type="ECO:0000313" key="2">
    <source>
        <dbReference type="EMBL" id="ADG13785.1"/>
    </source>
</evidence>
<accession>D5VT82</accession>
<dbReference type="NCBIfam" id="NF042908">
    <property type="entry name" value="FMD_DH_FwdD"/>
    <property type="match status" value="1"/>
</dbReference>
<dbReference type="eggNOG" id="arCOG02674">
    <property type="taxonomic scope" value="Archaea"/>
</dbReference>
<evidence type="ECO:0000313" key="3">
    <source>
        <dbReference type="Proteomes" id="UP000002061"/>
    </source>
</evidence>
<dbReference type="Pfam" id="PF01568">
    <property type="entry name" value="Molydop_binding"/>
    <property type="match status" value="1"/>
</dbReference>
<dbReference type="KEGG" id="mif:Metin_1131"/>
<dbReference type="Gene3D" id="2.40.40.20">
    <property type="match status" value="1"/>
</dbReference>
<sequence>MRFRLNTGRTIWQGQAIEAGKDLDLYVKAAAVVYINEEDMEKLGIKEGDNVKVKSDWGEVVLKAKKAIERNPEGYVYVPMGPWANLLVSPETHSTGMPDLKGFPDLYVTIEKTNEEVLDMKRLMKRYYLTKGARKEVKTWNIL</sequence>
<dbReference type="OrthoDB" id="116806at2157"/>
<dbReference type="GO" id="GO:0043546">
    <property type="term" value="F:molybdopterin cofactor binding"/>
    <property type="evidence" value="ECO:0007669"/>
    <property type="project" value="InterPro"/>
</dbReference>
<dbReference type="STRING" id="573063.Metin_1131"/>
<reference evidence="2" key="1">
    <citation type="submission" date="2010-04" db="EMBL/GenBank/DDBJ databases">
        <title>Complete sequence of Methanocaldococcus infernus ME.</title>
        <authorList>
            <consortium name="US DOE Joint Genome Institute"/>
            <person name="Lucas S."/>
            <person name="Copeland A."/>
            <person name="Lapidus A."/>
            <person name="Cheng J.-F."/>
            <person name="Bruce D."/>
            <person name="Goodwin L."/>
            <person name="Pitluck S."/>
            <person name="Munk A.C."/>
            <person name="Detter J.C."/>
            <person name="Han C."/>
            <person name="Tapia R."/>
            <person name="Land M."/>
            <person name="Hauser L."/>
            <person name="Kyrpides N."/>
            <person name="Mikhailova N."/>
            <person name="Sieprawska-Lupa M."/>
            <person name="Whitman W.B."/>
            <person name="Woyke T."/>
        </authorList>
    </citation>
    <scope>NUCLEOTIDE SEQUENCE [LARGE SCALE GENOMIC DNA]</scope>
    <source>
        <strain evidence="2">ME</strain>
    </source>
</reference>
<keyword evidence="3" id="KW-1185">Reference proteome</keyword>
<dbReference type="RefSeq" id="WP_013100530.1">
    <property type="nucleotide sequence ID" value="NC_014122.1"/>
</dbReference>
<dbReference type="Proteomes" id="UP000002061">
    <property type="component" value="Chromosome"/>
</dbReference>
<dbReference type="InterPro" id="IPR053637">
    <property type="entry name" value="Archaeal_lipid_biosynth_FwdD"/>
</dbReference>
<organism evidence="2 3">
    <name type="scientific">Methanocaldococcus infernus (strain DSM 11812 / JCM 15783 / ME)</name>
    <dbReference type="NCBI Taxonomy" id="573063"/>
    <lineage>
        <taxon>Archaea</taxon>
        <taxon>Methanobacteriati</taxon>
        <taxon>Methanobacteriota</taxon>
        <taxon>Methanomada group</taxon>
        <taxon>Methanococci</taxon>
        <taxon>Methanococcales</taxon>
        <taxon>Methanocaldococcaceae</taxon>
        <taxon>Methanocaldococcus</taxon>
    </lineage>
</organism>
<feature type="domain" description="Molybdopterin dinucleotide-binding" evidence="1">
    <location>
        <begin position="3"/>
        <end position="103"/>
    </location>
</feature>
<dbReference type="PIRSF" id="PIRSF015873">
    <property type="entry name" value="FwdD"/>
    <property type="match status" value="1"/>
</dbReference>
<dbReference type="InterPro" id="IPR012040">
    <property type="entry name" value="Formylmethanofuran_DH_dsu"/>
</dbReference>
<dbReference type="GeneID" id="9132148"/>
<dbReference type="InterPro" id="IPR006657">
    <property type="entry name" value="MoPterin_dinucl-bd_dom"/>
</dbReference>
<proteinExistence type="predicted"/>
<dbReference type="EMBL" id="CP002009">
    <property type="protein sequence ID" value="ADG13785.1"/>
    <property type="molecule type" value="Genomic_DNA"/>
</dbReference>
<dbReference type="InterPro" id="IPR009010">
    <property type="entry name" value="Asp_de-COase-like_dom_sf"/>
</dbReference>
<dbReference type="HOGENOM" id="CLU_123704_1_0_2"/>
<gene>
    <name evidence="2" type="ordered locus">Metin_1131</name>
</gene>
<protein>
    <submittedName>
        <fullName evidence="2">Molybdopterin dinucleotide-binding region</fullName>
    </submittedName>
</protein>
<dbReference type="GO" id="GO:0016491">
    <property type="term" value="F:oxidoreductase activity"/>
    <property type="evidence" value="ECO:0007669"/>
    <property type="project" value="InterPro"/>
</dbReference>
<dbReference type="AlphaFoldDB" id="D5VT82"/>
<dbReference type="SUPFAM" id="SSF50692">
    <property type="entry name" value="ADC-like"/>
    <property type="match status" value="1"/>
</dbReference>
<name>D5VT82_METIM</name>
<evidence type="ECO:0000259" key="1">
    <source>
        <dbReference type="Pfam" id="PF01568"/>
    </source>
</evidence>